<dbReference type="PRINTS" id="PR00598">
    <property type="entry name" value="HTHMARR"/>
</dbReference>
<comment type="caution">
    <text evidence="4">The sequence shown here is derived from an EMBL/GenBank/DDBJ whole genome shotgun (WGS) entry which is preliminary data.</text>
</comment>
<protein>
    <submittedName>
        <fullName evidence="4">MarR family transcriptional regulator</fullName>
    </submittedName>
</protein>
<proteinExistence type="predicted"/>
<dbReference type="AlphaFoldDB" id="A0A6G4HRF1"/>
<dbReference type="PANTHER" id="PTHR42756:SF1">
    <property type="entry name" value="TRANSCRIPTIONAL REPRESSOR OF EMRAB OPERON"/>
    <property type="match status" value="1"/>
</dbReference>
<keyword evidence="1" id="KW-0805">Transcription regulation</keyword>
<dbReference type="SUPFAM" id="SSF46785">
    <property type="entry name" value="Winged helix' DNA-binding domain"/>
    <property type="match status" value="1"/>
</dbReference>
<accession>A0A6G4HRF1</accession>
<dbReference type="Pfam" id="PF01047">
    <property type="entry name" value="MarR"/>
    <property type="match status" value="1"/>
</dbReference>
<dbReference type="GO" id="GO:0003677">
    <property type="term" value="F:DNA binding"/>
    <property type="evidence" value="ECO:0007669"/>
    <property type="project" value="UniProtKB-KW"/>
</dbReference>
<evidence type="ECO:0000256" key="1">
    <source>
        <dbReference type="ARBA" id="ARBA00023015"/>
    </source>
</evidence>
<evidence type="ECO:0000256" key="3">
    <source>
        <dbReference type="ARBA" id="ARBA00023163"/>
    </source>
</evidence>
<dbReference type="EMBL" id="SXEU01000002">
    <property type="protein sequence ID" value="NFV15995.1"/>
    <property type="molecule type" value="Genomic_DNA"/>
</dbReference>
<dbReference type="PROSITE" id="PS50995">
    <property type="entry name" value="HTH_MARR_2"/>
    <property type="match status" value="1"/>
</dbReference>
<reference evidence="4" key="1">
    <citation type="submission" date="2019-04" db="EMBL/GenBank/DDBJ databases">
        <title>Genome sequencing of Clostridium botulinum Groups I-IV and Clostridium butyricum.</title>
        <authorList>
            <person name="Brunt J."/>
            <person name="Van Vliet A.H.M."/>
            <person name="Stringer S.C."/>
            <person name="Carter A.T."/>
            <person name="Peck M.W."/>
        </authorList>
    </citation>
    <scope>NUCLEOTIDE SEQUENCE</scope>
    <source>
        <strain evidence="4">751/1</strain>
    </source>
</reference>
<dbReference type="InterPro" id="IPR036388">
    <property type="entry name" value="WH-like_DNA-bd_sf"/>
</dbReference>
<name>A0A6G4HRF1_CLOBO</name>
<keyword evidence="3" id="KW-0804">Transcription</keyword>
<evidence type="ECO:0000256" key="2">
    <source>
        <dbReference type="ARBA" id="ARBA00023125"/>
    </source>
</evidence>
<organism evidence="4">
    <name type="scientific">Clostridium botulinum</name>
    <dbReference type="NCBI Taxonomy" id="1491"/>
    <lineage>
        <taxon>Bacteria</taxon>
        <taxon>Bacillati</taxon>
        <taxon>Bacillota</taxon>
        <taxon>Clostridia</taxon>
        <taxon>Eubacteriales</taxon>
        <taxon>Clostridiaceae</taxon>
        <taxon>Clostridium</taxon>
    </lineage>
</organism>
<dbReference type="InterPro" id="IPR036390">
    <property type="entry name" value="WH_DNA-bd_sf"/>
</dbReference>
<sequence length="93" mass="11182">MIKDIVEILQIPKSTLTNMINRLEKRNLINRAISNRDKPSYKLELTDEGKLTQKEHIEFEKAIYEKIMMCLDTYDEREELLKLMREILRNISK</sequence>
<gene>
    <name evidence="4" type="ORF">FDG29_07450</name>
</gene>
<dbReference type="Gene3D" id="1.10.10.10">
    <property type="entry name" value="Winged helix-like DNA-binding domain superfamily/Winged helix DNA-binding domain"/>
    <property type="match status" value="1"/>
</dbReference>
<dbReference type="SMART" id="SM00347">
    <property type="entry name" value="HTH_MARR"/>
    <property type="match status" value="1"/>
</dbReference>
<dbReference type="InterPro" id="IPR000835">
    <property type="entry name" value="HTH_MarR-typ"/>
</dbReference>
<keyword evidence="2" id="KW-0238">DNA-binding</keyword>
<evidence type="ECO:0000313" key="4">
    <source>
        <dbReference type="EMBL" id="NFV15995.1"/>
    </source>
</evidence>
<dbReference type="PANTHER" id="PTHR42756">
    <property type="entry name" value="TRANSCRIPTIONAL REGULATOR, MARR"/>
    <property type="match status" value="1"/>
</dbReference>
<dbReference type="RefSeq" id="WP_080339443.1">
    <property type="nucleotide sequence ID" value="NZ_QRAB01000001.1"/>
</dbReference>
<dbReference type="GO" id="GO:0003700">
    <property type="term" value="F:DNA-binding transcription factor activity"/>
    <property type="evidence" value="ECO:0007669"/>
    <property type="project" value="InterPro"/>
</dbReference>